<reference evidence="4" key="2">
    <citation type="submission" date="2014-09" db="EMBL/GenBank/DDBJ databases">
        <title>Criblamydia sequanensis harbors a mega-plasmid encoding arsenite resistance.</title>
        <authorList>
            <person name="Bertelli C."/>
            <person name="Goesmann A."/>
            <person name="Greub G."/>
        </authorList>
    </citation>
    <scope>NUCLEOTIDE SEQUENCE [LARGE SCALE GENOMIC DNA]</scope>
    <source>
        <strain evidence="4">CRIB-18</strain>
    </source>
</reference>
<keyword evidence="5" id="KW-1185">Reference proteome</keyword>
<dbReference type="Gene3D" id="3.40.50.1000">
    <property type="entry name" value="HAD superfamily/HAD-like"/>
    <property type="match status" value="1"/>
</dbReference>
<organism evidence="4 5">
    <name type="scientific">Candidatus Criblamydia sequanensis CRIB-18</name>
    <dbReference type="NCBI Taxonomy" id="1437425"/>
    <lineage>
        <taxon>Bacteria</taxon>
        <taxon>Pseudomonadati</taxon>
        <taxon>Chlamydiota</taxon>
        <taxon>Chlamydiia</taxon>
        <taxon>Parachlamydiales</taxon>
        <taxon>Candidatus Criblamydiaceae</taxon>
        <taxon>Candidatus Criblamydia</taxon>
    </lineage>
</organism>
<dbReference type="STRING" id="1437425.CSEC_0743"/>
<comment type="caution">
    <text evidence="4">The sequence shown here is derived from an EMBL/GenBank/DDBJ whole genome shotgun (WGS) entry which is preliminary data.</text>
</comment>
<reference evidence="4" key="1">
    <citation type="submission" date="2013-12" db="EMBL/GenBank/DDBJ databases">
        <authorList>
            <person name="Linke B."/>
        </authorList>
    </citation>
    <scope>NUCLEOTIDE SEQUENCE [LARGE SCALE GENOMIC DNA]</scope>
    <source>
        <strain evidence="4">CRIB-18</strain>
    </source>
</reference>
<dbReference type="Pfam" id="PF12710">
    <property type="entry name" value="HAD"/>
    <property type="match status" value="1"/>
</dbReference>
<proteinExistence type="predicted"/>
<dbReference type="GO" id="GO:0016787">
    <property type="term" value="F:hydrolase activity"/>
    <property type="evidence" value="ECO:0007669"/>
    <property type="project" value="UniProtKB-KW"/>
</dbReference>
<evidence type="ECO:0000256" key="3">
    <source>
        <dbReference type="ARBA" id="ARBA00022842"/>
    </source>
</evidence>
<dbReference type="Gene3D" id="1.20.1440.100">
    <property type="entry name" value="SG protein - dephosphorylation function"/>
    <property type="match status" value="1"/>
</dbReference>
<dbReference type="RefSeq" id="WP_041017040.1">
    <property type="nucleotide sequence ID" value="NZ_CCEJ010000003.1"/>
</dbReference>
<dbReference type="InterPro" id="IPR023214">
    <property type="entry name" value="HAD_sf"/>
</dbReference>
<dbReference type="InterPro" id="IPR036412">
    <property type="entry name" value="HAD-like_sf"/>
</dbReference>
<accession>A0A090DXP3</accession>
<evidence type="ECO:0000313" key="5">
    <source>
        <dbReference type="Proteomes" id="UP000031552"/>
    </source>
</evidence>
<protein>
    <submittedName>
        <fullName evidence="4">Haloacid dehydrogenase superfamily protein</fullName>
    </submittedName>
</protein>
<evidence type="ECO:0000256" key="2">
    <source>
        <dbReference type="ARBA" id="ARBA00022801"/>
    </source>
</evidence>
<dbReference type="PANTHER" id="PTHR43344:SF13">
    <property type="entry name" value="PHOSPHATASE RV3661-RELATED"/>
    <property type="match status" value="1"/>
</dbReference>
<keyword evidence="2" id="KW-0378">Hydrolase</keyword>
<dbReference type="AlphaFoldDB" id="A0A090DXP3"/>
<dbReference type="GO" id="GO:0046872">
    <property type="term" value="F:metal ion binding"/>
    <property type="evidence" value="ECO:0007669"/>
    <property type="project" value="UniProtKB-KW"/>
</dbReference>
<evidence type="ECO:0000313" key="4">
    <source>
        <dbReference type="EMBL" id="CDR33574.1"/>
    </source>
</evidence>
<keyword evidence="1" id="KW-0479">Metal-binding</keyword>
<gene>
    <name evidence="4" type="ORF">CSEC_0743</name>
</gene>
<evidence type="ECO:0000256" key="1">
    <source>
        <dbReference type="ARBA" id="ARBA00022723"/>
    </source>
</evidence>
<dbReference type="OrthoDB" id="21078at2"/>
<dbReference type="NCBIfam" id="TIGR01488">
    <property type="entry name" value="HAD-SF-IB"/>
    <property type="match status" value="1"/>
</dbReference>
<keyword evidence="3" id="KW-0460">Magnesium</keyword>
<sequence length="240" mass="27609">MIKKFSKKDVKNRHFDNKKGFQEEPNKKWIYFFDLDGTLFKSNCSFSFGKFLFRKNHLSFLAVFKLSIFFLGHRMGLCSMRTLHEKCFKAIFLNKHKPVYTDLAGDFIKTLKGSMIRSVYSQFQKAKQIGHKAIILSSSPDFLVKAIGDNLGADFSIGSEYVTSDENHFIKVGQILDGKRKADFISKFCDHYQIPLSQTVAFSDSSLDLEFLRKANVAKTIFPDKKLKNEALLKGWTILE</sequence>
<dbReference type="PANTHER" id="PTHR43344">
    <property type="entry name" value="PHOSPHOSERINE PHOSPHATASE"/>
    <property type="match status" value="1"/>
</dbReference>
<name>A0A090DXP3_9BACT</name>
<dbReference type="InterPro" id="IPR050582">
    <property type="entry name" value="HAD-like_SerB"/>
</dbReference>
<dbReference type="Proteomes" id="UP000031552">
    <property type="component" value="Unassembled WGS sequence"/>
</dbReference>
<dbReference type="SUPFAM" id="SSF56784">
    <property type="entry name" value="HAD-like"/>
    <property type="match status" value="1"/>
</dbReference>
<dbReference type="eggNOG" id="COG0560">
    <property type="taxonomic scope" value="Bacteria"/>
</dbReference>
<dbReference type="EMBL" id="CCEJ010000003">
    <property type="protein sequence ID" value="CDR33574.1"/>
    <property type="molecule type" value="Genomic_DNA"/>
</dbReference>